<dbReference type="InterPro" id="IPR006096">
    <property type="entry name" value="Glu/Leu/Phe/Val/Trp_DH_C"/>
</dbReference>
<keyword evidence="3 5" id="KW-0520">NAD</keyword>
<dbReference type="InterPro" id="IPR016211">
    <property type="entry name" value="Glu/Phe/Leu/Val/Trp_DH_bac/arc"/>
</dbReference>
<dbReference type="PRINTS" id="PR00082">
    <property type="entry name" value="GLFDHDRGNASE"/>
</dbReference>
<dbReference type="RefSeq" id="WP_073239483.1">
    <property type="nucleotide sequence ID" value="NZ_FQUY01000017.1"/>
</dbReference>
<feature type="domain" description="Glutamate/phenylalanine/leucine/valine/L-tryptophan dehydrogenase C-terminal" evidence="7">
    <location>
        <begin position="153"/>
        <end position="362"/>
    </location>
</feature>
<dbReference type="OrthoDB" id="9803297at2"/>
<accession>A0A1M5AE65</accession>
<dbReference type="InterPro" id="IPR006097">
    <property type="entry name" value="Glu/Leu/Phe/Val/Trp_DH_dimer"/>
</dbReference>
<feature type="active site" description="Proton donor/acceptor" evidence="4">
    <location>
        <position position="89"/>
    </location>
</feature>
<proteinExistence type="inferred from homology"/>
<dbReference type="SUPFAM" id="SSF51735">
    <property type="entry name" value="NAD(P)-binding Rossmann-fold domains"/>
    <property type="match status" value="1"/>
</dbReference>
<dbReference type="Pfam" id="PF00208">
    <property type="entry name" value="ELFV_dehydrog"/>
    <property type="match status" value="1"/>
</dbReference>
<dbReference type="SUPFAM" id="SSF53223">
    <property type="entry name" value="Aminoacid dehydrogenase-like, N-terminal domain"/>
    <property type="match status" value="1"/>
</dbReference>
<dbReference type="PIRSF" id="PIRSF000188">
    <property type="entry name" value="Phe_leu_dh"/>
    <property type="match status" value="1"/>
</dbReference>
<evidence type="ECO:0000256" key="1">
    <source>
        <dbReference type="ARBA" id="ARBA00006382"/>
    </source>
</evidence>
<dbReference type="EMBL" id="FQUY01000017">
    <property type="protein sequence ID" value="SHF28386.1"/>
    <property type="molecule type" value="Genomic_DNA"/>
</dbReference>
<dbReference type="Gene3D" id="3.40.50.10860">
    <property type="entry name" value="Leucine Dehydrogenase, chain A, domain 1"/>
    <property type="match status" value="1"/>
</dbReference>
<dbReference type="GO" id="GO:0016639">
    <property type="term" value="F:oxidoreductase activity, acting on the CH-NH2 group of donors, NAD or NADP as acceptor"/>
    <property type="evidence" value="ECO:0007669"/>
    <property type="project" value="InterPro"/>
</dbReference>
<comment type="similarity">
    <text evidence="1 6">Belongs to the Glu/Leu/Phe/Val dehydrogenases family.</text>
</comment>
<keyword evidence="5" id="KW-0547">Nucleotide-binding</keyword>
<evidence type="ECO:0000256" key="2">
    <source>
        <dbReference type="ARBA" id="ARBA00023002"/>
    </source>
</evidence>
<dbReference type="SMART" id="SM00839">
    <property type="entry name" value="ELFV_dehydrog"/>
    <property type="match status" value="1"/>
</dbReference>
<dbReference type="CDD" id="cd01075">
    <property type="entry name" value="NAD_bind_Leu_Phe_Val_DH"/>
    <property type="match status" value="1"/>
</dbReference>
<organism evidence="8 9">
    <name type="scientific">Desulforamulus putei DSM 12395</name>
    <dbReference type="NCBI Taxonomy" id="1121429"/>
    <lineage>
        <taxon>Bacteria</taxon>
        <taxon>Bacillati</taxon>
        <taxon>Bacillota</taxon>
        <taxon>Clostridia</taxon>
        <taxon>Eubacteriales</taxon>
        <taxon>Peptococcaceae</taxon>
        <taxon>Desulforamulus</taxon>
    </lineage>
</organism>
<gene>
    <name evidence="8" type="ORF">SAMN02745133_02246</name>
</gene>
<dbReference type="STRING" id="1121429.SAMN02745133_02246"/>
<reference evidence="9" key="1">
    <citation type="submission" date="2016-11" db="EMBL/GenBank/DDBJ databases">
        <authorList>
            <person name="Varghese N."/>
            <person name="Submissions S."/>
        </authorList>
    </citation>
    <scope>NUCLEOTIDE SEQUENCE [LARGE SCALE GENOMIC DNA]</scope>
    <source>
        <strain evidence="9">DSM 12395</strain>
    </source>
</reference>
<dbReference type="InterPro" id="IPR036291">
    <property type="entry name" value="NAD(P)-bd_dom_sf"/>
</dbReference>
<dbReference type="InterPro" id="IPR046346">
    <property type="entry name" value="Aminoacid_DH-like_N_sf"/>
</dbReference>
<evidence type="ECO:0000256" key="3">
    <source>
        <dbReference type="ARBA" id="ARBA00023027"/>
    </source>
</evidence>
<evidence type="ECO:0000259" key="7">
    <source>
        <dbReference type="SMART" id="SM00839"/>
    </source>
</evidence>
<dbReference type="Proteomes" id="UP000184148">
    <property type="component" value="Unassembled WGS sequence"/>
</dbReference>
<evidence type="ECO:0000256" key="5">
    <source>
        <dbReference type="PIRSR" id="PIRSR000188-2"/>
    </source>
</evidence>
<dbReference type="AlphaFoldDB" id="A0A1M5AE65"/>
<evidence type="ECO:0000313" key="9">
    <source>
        <dbReference type="Proteomes" id="UP000184148"/>
    </source>
</evidence>
<dbReference type="GO" id="GO:0000166">
    <property type="term" value="F:nucleotide binding"/>
    <property type="evidence" value="ECO:0007669"/>
    <property type="project" value="UniProtKB-KW"/>
</dbReference>
<evidence type="ECO:0000313" key="8">
    <source>
        <dbReference type="EMBL" id="SHF28386.1"/>
    </source>
</evidence>
<sequence length="367" mass="40391">MSNHEKQKNFSIFEEMEKYGHEQIIFNYDKATGLKSIIAIHDTTLGPALGGCRMWNYDTEEDAIVDALRLSRGMTYKCAVSGATLGGGKTVVIGNPRKDKSDEFFQALGTFVETLKGRYITSTDVGTTSMDFVCAGKQTKYVVGLPEEYGGSGNTAITTAYGIWKAMKATAREAFGTDSLEGLTVAVQGLGKVGQLLVGHLHDEKVRKVIVTDIFEENVNKVKEMFPDVEIVKPEEIYGVECDIFSPNALGAVVNDHTIKEFKCKAIVGAANNQLAEDRHGDMLQEKGIVYAPDYVANAGGLIQVADELQGFNKERCLKKADLIYDTLLQIFEMSREQKIPTYKAADILVESKIEKIGKLQNKFIGN</sequence>
<dbReference type="Gene3D" id="3.40.50.720">
    <property type="entry name" value="NAD(P)-binding Rossmann-like Domain"/>
    <property type="match status" value="1"/>
</dbReference>
<name>A0A1M5AE65_9FIRM</name>
<keyword evidence="2 6" id="KW-0560">Oxidoreductase</keyword>
<dbReference type="GO" id="GO:0006520">
    <property type="term" value="P:amino acid metabolic process"/>
    <property type="evidence" value="ECO:0007669"/>
    <property type="project" value="InterPro"/>
</dbReference>
<dbReference type="PANTHER" id="PTHR42722:SF1">
    <property type="entry name" value="VALINE DEHYDROGENASE"/>
    <property type="match status" value="1"/>
</dbReference>
<dbReference type="PANTHER" id="PTHR42722">
    <property type="entry name" value="LEUCINE DEHYDROGENASE"/>
    <property type="match status" value="1"/>
</dbReference>
<protein>
    <submittedName>
        <fullName evidence="8">Leucine dehydrogenase</fullName>
    </submittedName>
</protein>
<feature type="binding site" evidence="5">
    <location>
        <begin position="189"/>
        <end position="194"/>
    </location>
    <ligand>
        <name>NAD(+)</name>
        <dbReference type="ChEBI" id="CHEBI:57540"/>
    </ligand>
</feature>
<dbReference type="Pfam" id="PF02812">
    <property type="entry name" value="ELFV_dehydrog_N"/>
    <property type="match status" value="1"/>
</dbReference>
<evidence type="ECO:0000256" key="4">
    <source>
        <dbReference type="PIRSR" id="PIRSR000188-1"/>
    </source>
</evidence>
<dbReference type="FunFam" id="3.40.50.10860:FF:000010">
    <property type="entry name" value="Leucine dehydrogenase"/>
    <property type="match status" value="1"/>
</dbReference>
<evidence type="ECO:0000256" key="6">
    <source>
        <dbReference type="RuleBase" id="RU004417"/>
    </source>
</evidence>
<keyword evidence="9" id="KW-1185">Reference proteome</keyword>
<dbReference type="InterPro" id="IPR006095">
    <property type="entry name" value="Glu/Leu/Phe/Val/Trp_DH"/>
</dbReference>